<evidence type="ECO:0000313" key="2">
    <source>
        <dbReference type="EMBL" id="CAA9390716.1"/>
    </source>
</evidence>
<gene>
    <name evidence="2" type="ORF">AVDCRST_MAG55-84</name>
</gene>
<evidence type="ECO:0000256" key="1">
    <source>
        <dbReference type="SAM" id="MobiDB-lite"/>
    </source>
</evidence>
<reference evidence="2" key="1">
    <citation type="submission" date="2020-02" db="EMBL/GenBank/DDBJ databases">
        <authorList>
            <person name="Meier V. D."/>
        </authorList>
    </citation>
    <scope>NUCLEOTIDE SEQUENCE</scope>
    <source>
        <strain evidence="2">AVDCRST_MAG55</strain>
    </source>
</reference>
<name>A0A6J4NKB5_9ACTN</name>
<proteinExistence type="predicted"/>
<feature type="region of interest" description="Disordered" evidence="1">
    <location>
        <begin position="30"/>
        <end position="67"/>
    </location>
</feature>
<dbReference type="EMBL" id="CADCUZ010000006">
    <property type="protein sequence ID" value="CAA9390716.1"/>
    <property type="molecule type" value="Genomic_DNA"/>
</dbReference>
<organism evidence="2">
    <name type="scientific">uncultured Rubrobacteraceae bacterium</name>
    <dbReference type="NCBI Taxonomy" id="349277"/>
    <lineage>
        <taxon>Bacteria</taxon>
        <taxon>Bacillati</taxon>
        <taxon>Actinomycetota</taxon>
        <taxon>Rubrobacteria</taxon>
        <taxon>Rubrobacterales</taxon>
        <taxon>Rubrobacteraceae</taxon>
        <taxon>environmental samples</taxon>
    </lineage>
</organism>
<sequence>GSSRRRFRRWPWRRYWGFVSSVLETVAPLGPSRHQRHRRGEDGVGGRGRRRHGLGDARVRLGGAGRL</sequence>
<feature type="non-terminal residue" evidence="2">
    <location>
        <position position="67"/>
    </location>
</feature>
<accession>A0A6J4NKB5</accession>
<feature type="non-terminal residue" evidence="2">
    <location>
        <position position="1"/>
    </location>
</feature>
<protein>
    <submittedName>
        <fullName evidence="2">Uncharacterized protein</fullName>
    </submittedName>
</protein>
<dbReference type="AlphaFoldDB" id="A0A6J4NKB5"/>